<dbReference type="GO" id="GO:0005840">
    <property type="term" value="C:ribosome"/>
    <property type="evidence" value="ECO:0007669"/>
    <property type="project" value="UniProtKB-KW"/>
</dbReference>
<keyword evidence="2" id="KW-1185">Reference proteome</keyword>
<name>A0ABR4QTB1_9CEST</name>
<proteinExistence type="predicted"/>
<dbReference type="PANTHER" id="PTHR13071">
    <property type="entry name" value="MITOCHONDRIAL 28S RIBOSOMAL PROTEIN S22"/>
    <property type="match status" value="1"/>
</dbReference>
<keyword evidence="1" id="KW-0687">Ribonucleoprotein</keyword>
<dbReference type="Proteomes" id="UP001651158">
    <property type="component" value="Unassembled WGS sequence"/>
</dbReference>
<comment type="caution">
    <text evidence="1">The sequence shown here is derived from an EMBL/GenBank/DDBJ whole genome shotgun (WGS) entry which is preliminary data.</text>
</comment>
<reference evidence="1 2" key="1">
    <citation type="journal article" date="2022" name="Front. Cell. Infect. Microbiol.">
        <title>The Genomes of Two Strains of Taenia crassiceps the Animal Model for the Study of Human Cysticercosis.</title>
        <authorList>
            <person name="Bobes R.J."/>
            <person name="Estrada K."/>
            <person name="Rios-Valencia D.G."/>
            <person name="Calderon-Gallegos A."/>
            <person name="de la Torre P."/>
            <person name="Carrero J.C."/>
            <person name="Sanchez-Flores A."/>
            <person name="Laclette J.P."/>
        </authorList>
    </citation>
    <scope>NUCLEOTIDE SEQUENCE [LARGE SCALE GENOMIC DNA]</scope>
    <source>
        <strain evidence="1">WFUcys</strain>
    </source>
</reference>
<dbReference type="PANTHER" id="PTHR13071:SF4">
    <property type="entry name" value="SMALL RIBOSOMAL SUBUNIT PROTEIN MS22"/>
    <property type="match status" value="1"/>
</dbReference>
<keyword evidence="1" id="KW-0689">Ribosomal protein</keyword>
<accession>A0ABR4QTB1</accession>
<protein>
    <submittedName>
        <fullName evidence="1">28S ribosomal protein S22 mitochondrial</fullName>
    </submittedName>
</protein>
<gene>
    <name evidence="1" type="ORF">TcWFU_010301</name>
</gene>
<dbReference type="Pfam" id="PF10245">
    <property type="entry name" value="MRP-S22"/>
    <property type="match status" value="1"/>
</dbReference>
<evidence type="ECO:0000313" key="1">
    <source>
        <dbReference type="EMBL" id="KAL5113088.1"/>
    </source>
</evidence>
<organism evidence="1 2">
    <name type="scientific">Taenia crassiceps</name>
    <dbReference type="NCBI Taxonomy" id="6207"/>
    <lineage>
        <taxon>Eukaryota</taxon>
        <taxon>Metazoa</taxon>
        <taxon>Spiralia</taxon>
        <taxon>Lophotrochozoa</taxon>
        <taxon>Platyhelminthes</taxon>
        <taxon>Cestoda</taxon>
        <taxon>Eucestoda</taxon>
        <taxon>Cyclophyllidea</taxon>
        <taxon>Taeniidae</taxon>
        <taxon>Taenia</taxon>
    </lineage>
</organism>
<evidence type="ECO:0000313" key="2">
    <source>
        <dbReference type="Proteomes" id="UP001651158"/>
    </source>
</evidence>
<sequence>MCSVASRFLRLINCRRRDGLPVPDLQSQFLTPRIHNLLHDLVSVSQPTTIHEPRFKVEKVHDIKLLSDAELQSVMQYSKMLTSQKLQMPPVMNERLPDDQENSIIVRNPELCGILPANQKLAFVDIGLDSSRRRRLILIREADGTLRHAHSSERDRLNQIFFPLPGRRLRTPSLFRDANLEVALKKGLHEYILDLILIQFEPDSPDYVRISQRVYQDAAEKSWACYCTTSDQKGGDGGNIVTRLRLTRHYGPFALYVISRLRRPACLVQEALFHQSLDTVYRLLVLTSLLHPDSDFAMKAIEQGIPPNTPEGDHFIPVPKTILEVVRTFIDTWPLESEQKNQLDLSLAQCYHFDDTNSTTIHS</sequence>
<dbReference type="EMBL" id="JAKROA010000001">
    <property type="protein sequence ID" value="KAL5113088.1"/>
    <property type="molecule type" value="Genomic_DNA"/>
</dbReference>
<dbReference type="InterPro" id="IPR019374">
    <property type="entry name" value="Ribosomal_mS22"/>
</dbReference>